<dbReference type="InterPro" id="IPR038310">
    <property type="entry name" value="DUF1104_sf"/>
</dbReference>
<dbReference type="InterPro" id="IPR009488">
    <property type="entry name" value="DUF1104"/>
</dbReference>
<proteinExistence type="predicted"/>
<dbReference type="Gene3D" id="1.20.120.1430">
    <property type="entry name" value="HP0721 helical bundle"/>
    <property type="match status" value="1"/>
</dbReference>
<name>A0AAI7ZVU4_HELP1</name>
<dbReference type="Proteomes" id="UP000002224">
    <property type="component" value="Chromosome"/>
</dbReference>
<dbReference type="KEGG" id="hpd:KHP_0606"/>
<protein>
    <recommendedName>
        <fullName evidence="3">DUF1104 domain-containing protein</fullName>
    </recommendedName>
</protein>
<gene>
    <name evidence="1" type="ordered locus">KHP_0606</name>
</gene>
<organism evidence="1 2">
    <name type="scientific">Helicobacter pylori (strain 51)</name>
    <dbReference type="NCBI Taxonomy" id="290847"/>
    <lineage>
        <taxon>Bacteria</taxon>
        <taxon>Pseudomonadati</taxon>
        <taxon>Campylobacterota</taxon>
        <taxon>Epsilonproteobacteria</taxon>
        <taxon>Campylobacterales</taxon>
        <taxon>Helicobacteraceae</taxon>
        <taxon>Helicobacter</taxon>
    </lineage>
</organism>
<evidence type="ECO:0000313" key="1">
    <source>
        <dbReference type="EMBL" id="ACX97813.1"/>
    </source>
</evidence>
<dbReference type="EMBL" id="CP000012">
    <property type="protein sequence ID" value="ACX97813.1"/>
    <property type="molecule type" value="Genomic_DNA"/>
</dbReference>
<reference evidence="2" key="1">
    <citation type="submission" date="2004-08" db="EMBL/GenBank/DDBJ databases">
        <title>Genome sequence of Helicobacter pylori strain 51.</title>
        <authorList>
            <person name="Kim S."/>
            <person name="Lee W.K."/>
            <person name="Choi S.H."/>
            <person name="Kang S."/>
            <person name="Park H.S."/>
            <person name="Kim Y.S."/>
            <person name="Lee S.G."/>
            <person name="Byun E.Y."/>
            <person name="Jeong J.E."/>
            <person name="Park Y.H."/>
            <person name="Lee E.J."/>
            <person name="Kim J.S."/>
            <person name="Ryu B.D."/>
            <person name="Lee Y.S."/>
            <person name="Hahn Y."/>
            <person name="Yeom Y.I."/>
            <person name="Park S.G."/>
            <person name="Youn H.S."/>
            <person name="Ko G.H."/>
            <person name="Choi M.B."/>
            <person name="Park C.H."/>
            <person name="Lim J.Y."/>
            <person name="Bae D.W."/>
            <person name="Song J.Y."/>
            <person name="Park J.U."/>
            <person name="Kang H.L."/>
            <person name="Baik S.C."/>
            <person name="Cho M.J."/>
            <person name="Yoo H.S."/>
            <person name="Rhee K.H."/>
        </authorList>
    </citation>
    <scope>NUCLEOTIDE SEQUENCE [LARGE SCALE GENOMIC DNA]</scope>
    <source>
        <strain evidence="2">51</strain>
    </source>
</reference>
<dbReference type="Pfam" id="PF06518">
    <property type="entry name" value="DUF1104"/>
    <property type="match status" value="1"/>
</dbReference>
<sequence length="161" mass="18257">MVKCQNLLSSCGKNLDNKELGMRRSLAFCLMVALGLQVLGARDFSQLKDKELLELAGTLPSNEAIDYRMEVSKRLKALNAEDAKKFRANFSRIARKNLSKMSEEDFKKMREEVRKELEEKTKGLSAEEIKAKGLNVSVCSGDTRKVWCRAVKKKDEHCSPK</sequence>
<dbReference type="PIRSF" id="PIRSF016128">
    <property type="entry name" value="DUF1104"/>
    <property type="match status" value="1"/>
</dbReference>
<evidence type="ECO:0008006" key="3">
    <source>
        <dbReference type="Google" id="ProtNLM"/>
    </source>
</evidence>
<accession>A0AAI7ZVU4</accession>
<evidence type="ECO:0000313" key="2">
    <source>
        <dbReference type="Proteomes" id="UP000002224"/>
    </source>
</evidence>
<dbReference type="AlphaFoldDB" id="A0AAI7ZVU4"/>